<dbReference type="GO" id="GO:0005524">
    <property type="term" value="F:ATP binding"/>
    <property type="evidence" value="ECO:0007669"/>
    <property type="project" value="UniProtKB-KW"/>
</dbReference>
<evidence type="ECO:0000256" key="3">
    <source>
        <dbReference type="ARBA" id="ARBA00022840"/>
    </source>
</evidence>
<dbReference type="FunFam" id="3.40.50.300:FF:000134">
    <property type="entry name" value="Iron-enterobactin ABC transporter ATP-binding protein"/>
    <property type="match status" value="1"/>
</dbReference>
<keyword evidence="8" id="KW-1185">Reference proteome</keyword>
<dbReference type="InterPro" id="IPR003439">
    <property type="entry name" value="ABC_transporter-like_ATP-bd"/>
</dbReference>
<evidence type="ECO:0000313" key="7">
    <source>
        <dbReference type="EMBL" id="MYL84742.1"/>
    </source>
</evidence>
<keyword evidence="2" id="KW-0547">Nucleotide-binding</keyword>
<accession>A0A7C9IY60</accession>
<dbReference type="OrthoDB" id="9809450at2"/>
<dbReference type="Gene3D" id="3.40.50.300">
    <property type="entry name" value="P-loop containing nucleotide triphosphate hydrolases"/>
    <property type="match status" value="1"/>
</dbReference>
<proteinExistence type="predicted"/>
<keyword evidence="4" id="KW-1278">Translocase</keyword>
<sequence length="264" mass="27150">MIRCRGLCSGYHGRPVLDGIDLDVAPGEMVGVLGPNGAGKTTLLLTLSGVLSPAGGTVVLNGRNIASMTDKERARTVAAVPQRSGSAGELTVRSLVLMGRYPYLSFLGGYGPSDAAAAAAAMAAVGVADLADRRLGELSGGEFQRALTARALAQESDVLLLDEASASLDIARKMELYTLLAARNAAGTTIVAALHDINLAALACRRLVFLKNGRIEADGPTAAVFTQPTLSRIYETDIIVIPHPRTGTPQALAVPGPGLGAVPV</sequence>
<dbReference type="InterPro" id="IPR003593">
    <property type="entry name" value="AAA+_ATPase"/>
</dbReference>
<evidence type="ECO:0000256" key="4">
    <source>
        <dbReference type="ARBA" id="ARBA00022967"/>
    </source>
</evidence>
<evidence type="ECO:0000313" key="8">
    <source>
        <dbReference type="Proteomes" id="UP000482487"/>
    </source>
</evidence>
<evidence type="ECO:0000259" key="6">
    <source>
        <dbReference type="PROSITE" id="PS50893"/>
    </source>
</evidence>
<dbReference type="EMBL" id="WVUD01000041">
    <property type="protein sequence ID" value="MYL84742.1"/>
    <property type="molecule type" value="Genomic_DNA"/>
</dbReference>
<name>A0A7C9IY60_9BACT</name>
<dbReference type="GO" id="GO:0016887">
    <property type="term" value="F:ATP hydrolysis activity"/>
    <property type="evidence" value="ECO:0007669"/>
    <property type="project" value="InterPro"/>
</dbReference>
<dbReference type="Pfam" id="PF00005">
    <property type="entry name" value="ABC_tran"/>
    <property type="match status" value="1"/>
</dbReference>
<dbReference type="AlphaFoldDB" id="A0A7C9IY60"/>
<evidence type="ECO:0000256" key="5">
    <source>
        <dbReference type="ARBA" id="ARBA00037066"/>
    </source>
</evidence>
<dbReference type="PANTHER" id="PTHR42794">
    <property type="entry name" value="HEMIN IMPORT ATP-BINDING PROTEIN HMUV"/>
    <property type="match status" value="1"/>
</dbReference>
<dbReference type="CDD" id="cd03214">
    <property type="entry name" value="ABC_Iron-Siderophores_B12_Hemin"/>
    <property type="match status" value="1"/>
</dbReference>
<dbReference type="InterPro" id="IPR027417">
    <property type="entry name" value="P-loop_NTPase"/>
</dbReference>
<evidence type="ECO:0000256" key="1">
    <source>
        <dbReference type="ARBA" id="ARBA00022448"/>
    </source>
</evidence>
<comment type="caution">
    <text evidence="7">The sequence shown here is derived from an EMBL/GenBank/DDBJ whole genome shotgun (WGS) entry which is preliminary data.</text>
</comment>
<feature type="domain" description="ABC transporter" evidence="6">
    <location>
        <begin position="2"/>
        <end position="237"/>
    </location>
</feature>
<protein>
    <submittedName>
        <fullName evidence="7">ATP-binding cassette domain-containing protein</fullName>
    </submittedName>
</protein>
<keyword evidence="1" id="KW-0813">Transport</keyword>
<dbReference type="SUPFAM" id="SSF52540">
    <property type="entry name" value="P-loop containing nucleoside triphosphate hydrolases"/>
    <property type="match status" value="1"/>
</dbReference>
<comment type="function">
    <text evidence="5">Part of the ABC transporter complex HmuTUV involved in hemin import. Responsible for energy coupling to the transport system.</text>
</comment>
<dbReference type="SMART" id="SM00382">
    <property type="entry name" value="AAA"/>
    <property type="match status" value="1"/>
</dbReference>
<organism evidence="7 8">
    <name type="scientific">Solidesulfovibrio aerotolerans</name>
    <dbReference type="NCBI Taxonomy" id="295255"/>
    <lineage>
        <taxon>Bacteria</taxon>
        <taxon>Pseudomonadati</taxon>
        <taxon>Thermodesulfobacteriota</taxon>
        <taxon>Desulfovibrionia</taxon>
        <taxon>Desulfovibrionales</taxon>
        <taxon>Desulfovibrionaceae</taxon>
        <taxon>Solidesulfovibrio</taxon>
    </lineage>
</organism>
<reference evidence="7 8" key="1">
    <citation type="submission" date="2020-01" db="EMBL/GenBank/DDBJ databases">
        <title>Genome sequence of Desulfovibrio aerotolerans DSM 16695(T).</title>
        <authorList>
            <person name="Karnachuk O."/>
            <person name="Avakyan M."/>
            <person name="Mardanov A."/>
            <person name="Kadnikov V."/>
            <person name="Ravin N."/>
        </authorList>
    </citation>
    <scope>NUCLEOTIDE SEQUENCE [LARGE SCALE GENOMIC DNA]</scope>
    <source>
        <strain evidence="7 8">DSM 16695</strain>
    </source>
</reference>
<dbReference type="Proteomes" id="UP000482487">
    <property type="component" value="Unassembled WGS sequence"/>
</dbReference>
<dbReference type="PROSITE" id="PS50893">
    <property type="entry name" value="ABC_TRANSPORTER_2"/>
    <property type="match status" value="1"/>
</dbReference>
<gene>
    <name evidence="7" type="ORF">GTA51_16640</name>
</gene>
<dbReference type="RefSeq" id="WP_160963043.1">
    <property type="nucleotide sequence ID" value="NZ_WVUD01000041.1"/>
</dbReference>
<keyword evidence="3 7" id="KW-0067">ATP-binding</keyword>
<dbReference type="PANTHER" id="PTHR42794:SF1">
    <property type="entry name" value="HEMIN IMPORT ATP-BINDING PROTEIN HMUV"/>
    <property type="match status" value="1"/>
</dbReference>
<evidence type="ECO:0000256" key="2">
    <source>
        <dbReference type="ARBA" id="ARBA00022741"/>
    </source>
</evidence>